<dbReference type="FunFam" id="2.60.40.150:FF:000168">
    <property type="entry name" value="Protein BONZAI 1"/>
    <property type="match status" value="1"/>
</dbReference>
<evidence type="ECO:0000313" key="12">
    <source>
        <dbReference type="EMBL" id="KAF3443033.1"/>
    </source>
</evidence>
<dbReference type="SMART" id="SM00239">
    <property type="entry name" value="C2"/>
    <property type="match status" value="2"/>
</dbReference>
<dbReference type="PROSITE" id="PS50234">
    <property type="entry name" value="VWFA"/>
    <property type="match status" value="1"/>
</dbReference>
<dbReference type="GO" id="GO:0046872">
    <property type="term" value="F:metal ion binding"/>
    <property type="evidence" value="ECO:0007669"/>
    <property type="project" value="UniProtKB-KW"/>
</dbReference>
<dbReference type="GO" id="GO:0005886">
    <property type="term" value="C:plasma membrane"/>
    <property type="evidence" value="ECO:0007669"/>
    <property type="project" value="UniProtKB-SubCell"/>
</dbReference>
<dbReference type="GO" id="GO:0005544">
    <property type="term" value="F:calcium-dependent phospholipid binding"/>
    <property type="evidence" value="ECO:0007669"/>
    <property type="project" value="InterPro"/>
</dbReference>
<dbReference type="SMART" id="SM00327">
    <property type="entry name" value="VWA"/>
    <property type="match status" value="1"/>
</dbReference>
<feature type="domain" description="C2" evidence="10">
    <location>
        <begin position="28"/>
        <end position="164"/>
    </location>
</feature>
<evidence type="ECO:0000256" key="2">
    <source>
        <dbReference type="ARBA" id="ARBA00009048"/>
    </source>
</evidence>
<dbReference type="CDD" id="cd04047">
    <property type="entry name" value="C2B_Copine"/>
    <property type="match status" value="1"/>
</dbReference>
<evidence type="ECO:0000256" key="5">
    <source>
        <dbReference type="ARBA" id="ARBA00022737"/>
    </source>
</evidence>
<dbReference type="SUPFAM" id="SSF49562">
    <property type="entry name" value="C2 domain (Calcium/lipid-binding domain, CaLB)"/>
    <property type="match status" value="2"/>
</dbReference>
<dbReference type="InterPro" id="IPR000008">
    <property type="entry name" value="C2_dom"/>
</dbReference>
<dbReference type="AlphaFoldDB" id="A0A8K0ME90"/>
<dbReference type="Pfam" id="PF00168">
    <property type="entry name" value="C2"/>
    <property type="match status" value="2"/>
</dbReference>
<organism evidence="12 13">
    <name type="scientific">Rhamnella rubrinervis</name>
    <dbReference type="NCBI Taxonomy" id="2594499"/>
    <lineage>
        <taxon>Eukaryota</taxon>
        <taxon>Viridiplantae</taxon>
        <taxon>Streptophyta</taxon>
        <taxon>Embryophyta</taxon>
        <taxon>Tracheophyta</taxon>
        <taxon>Spermatophyta</taxon>
        <taxon>Magnoliopsida</taxon>
        <taxon>eudicotyledons</taxon>
        <taxon>Gunneridae</taxon>
        <taxon>Pentapetalae</taxon>
        <taxon>rosids</taxon>
        <taxon>fabids</taxon>
        <taxon>Rosales</taxon>
        <taxon>Rhamnaceae</taxon>
        <taxon>rhamnoid group</taxon>
        <taxon>Rhamneae</taxon>
        <taxon>Rhamnella</taxon>
    </lineage>
</organism>
<dbReference type="Pfam" id="PF07002">
    <property type="entry name" value="Copine"/>
    <property type="match status" value="1"/>
</dbReference>
<evidence type="ECO:0000256" key="4">
    <source>
        <dbReference type="ARBA" id="ARBA00022723"/>
    </source>
</evidence>
<protein>
    <submittedName>
        <fullName evidence="12">Uncharacterized protein</fullName>
    </submittedName>
</protein>
<keyword evidence="9" id="KW-0449">Lipoprotein</keyword>
<keyword evidence="7" id="KW-0106">Calcium</keyword>
<comment type="subcellular location">
    <subcellularLocation>
        <location evidence="1">Cell membrane</location>
        <topology evidence="1">Lipid-anchor</topology>
    </subcellularLocation>
</comment>
<evidence type="ECO:0000256" key="6">
    <source>
        <dbReference type="ARBA" id="ARBA00022821"/>
    </source>
</evidence>
<name>A0A8K0ME90_9ROSA</name>
<sequence length="580" mass="63752">MGNCCSDDAGGRTAVGGTAASQANSRDAPNDAVGCFFRSRGYHGFFSEIELSLSASDLLDRDMFSKSDPMVVIYEKGRDGGLTELGRTEVVLNSAHPTWITKHNITYHFEVVQTLVFHVYDVDTQFHNIEVKILKLDEQQFLGEATCVLSQIMTKSDRSVSVDLVSREGPGRSNRPRNHGKIIVHAEECVSSKTTTEMVLRCSDLEYKDLFSRSDPFLVISKVVESGIKIPLCKTEVIKNELKPTWKPLYLNVQQVGSRDNPLVIECFNCNSNGKHDLIGKVQKSLADLEKLHSSGQGENLFSPTSVGHDYHNKVLKSQLFVDKIAVGVQHTFLDYLAGGFELNFMVAIDFTASNGNPRLPDSLHYIDPSGRQNAYQRAILEVGEVLQFYDYDKRFPAWGFGARPIDGPVSHCFNLNGSSHYCEVEGIQGIMMAYASALLNVSLAGPTLFGPVISHAALIASQSLATGGRKYFVLLIVTDGVVTDLQETKDALVKASDLPLSILIIGVGGADFKEMEILDADKGERLESSTGRVASRDIVQFVPLRDVQSGEVSVVQALLAELPSQFLTYMRTRDIKPSV</sequence>
<keyword evidence="4" id="KW-0479">Metal-binding</keyword>
<keyword evidence="6" id="KW-0611">Plant defense</keyword>
<accession>A0A8K0ME90</accession>
<evidence type="ECO:0000259" key="11">
    <source>
        <dbReference type="PROSITE" id="PS50234"/>
    </source>
</evidence>
<dbReference type="Gene3D" id="2.60.40.150">
    <property type="entry name" value="C2 domain"/>
    <property type="match status" value="2"/>
</dbReference>
<dbReference type="PANTHER" id="PTHR10857">
    <property type="entry name" value="COPINE"/>
    <property type="match status" value="1"/>
</dbReference>
<dbReference type="InterPro" id="IPR045052">
    <property type="entry name" value="Copine"/>
</dbReference>
<feature type="domain" description="VWFA" evidence="11">
    <location>
        <begin position="344"/>
        <end position="563"/>
    </location>
</feature>
<dbReference type="InterPro" id="IPR010734">
    <property type="entry name" value="Copine_C"/>
</dbReference>
<dbReference type="FunFam" id="2.60.40.150:FF:000197">
    <property type="entry name" value="Protein BONZAI 1 isoform A"/>
    <property type="match status" value="1"/>
</dbReference>
<dbReference type="CDD" id="cd01459">
    <property type="entry name" value="vWA_copine_like"/>
    <property type="match status" value="1"/>
</dbReference>
<dbReference type="Proteomes" id="UP000796880">
    <property type="component" value="Unassembled WGS sequence"/>
</dbReference>
<feature type="domain" description="C2" evidence="10">
    <location>
        <begin position="176"/>
        <end position="302"/>
    </location>
</feature>
<comment type="similarity">
    <text evidence="2">Belongs to the copine family.</text>
</comment>
<comment type="caution">
    <text evidence="12">The sequence shown here is derived from an EMBL/GenBank/DDBJ whole genome shotgun (WGS) entry which is preliminary data.</text>
</comment>
<dbReference type="CDD" id="cd04048">
    <property type="entry name" value="C2A_Copine"/>
    <property type="match status" value="1"/>
</dbReference>
<dbReference type="OrthoDB" id="5855668at2759"/>
<evidence type="ECO:0000256" key="7">
    <source>
        <dbReference type="ARBA" id="ARBA00022837"/>
    </source>
</evidence>
<dbReference type="InterPro" id="IPR035892">
    <property type="entry name" value="C2_domain_sf"/>
</dbReference>
<proteinExistence type="inferred from homology"/>
<keyword evidence="5" id="KW-0677">Repeat</keyword>
<dbReference type="InterPro" id="IPR036465">
    <property type="entry name" value="vWFA_dom_sf"/>
</dbReference>
<evidence type="ECO:0000256" key="9">
    <source>
        <dbReference type="ARBA" id="ARBA00023288"/>
    </source>
</evidence>
<keyword evidence="3" id="KW-1003">Cell membrane</keyword>
<dbReference type="EMBL" id="VOIH02000007">
    <property type="protein sequence ID" value="KAF3443033.1"/>
    <property type="molecule type" value="Genomic_DNA"/>
</dbReference>
<evidence type="ECO:0000256" key="8">
    <source>
        <dbReference type="ARBA" id="ARBA00023136"/>
    </source>
</evidence>
<dbReference type="PANTHER" id="PTHR10857:SF106">
    <property type="entry name" value="C2 DOMAIN-CONTAINING PROTEIN"/>
    <property type="match status" value="1"/>
</dbReference>
<dbReference type="InterPro" id="IPR037768">
    <property type="entry name" value="C2B_Copine"/>
</dbReference>
<gene>
    <name evidence="12" type="ORF">FNV43_RR16954</name>
</gene>
<dbReference type="PROSITE" id="PS50004">
    <property type="entry name" value="C2"/>
    <property type="match status" value="2"/>
</dbReference>
<keyword evidence="13" id="KW-1185">Reference proteome</keyword>
<reference evidence="12" key="1">
    <citation type="submission" date="2020-03" db="EMBL/GenBank/DDBJ databases">
        <title>A high-quality chromosome-level genome assembly of a woody plant with both climbing and erect habits, Rhamnella rubrinervis.</title>
        <authorList>
            <person name="Lu Z."/>
            <person name="Yang Y."/>
            <person name="Zhu X."/>
            <person name="Sun Y."/>
        </authorList>
    </citation>
    <scope>NUCLEOTIDE SEQUENCE</scope>
    <source>
        <strain evidence="12">BYM</strain>
        <tissue evidence="12">Leaf</tissue>
    </source>
</reference>
<dbReference type="InterPro" id="IPR002035">
    <property type="entry name" value="VWF_A"/>
</dbReference>
<evidence type="ECO:0000256" key="1">
    <source>
        <dbReference type="ARBA" id="ARBA00004193"/>
    </source>
</evidence>
<evidence type="ECO:0000313" key="13">
    <source>
        <dbReference type="Proteomes" id="UP000796880"/>
    </source>
</evidence>
<evidence type="ECO:0000256" key="3">
    <source>
        <dbReference type="ARBA" id="ARBA00022475"/>
    </source>
</evidence>
<dbReference type="GO" id="GO:0006952">
    <property type="term" value="P:defense response"/>
    <property type="evidence" value="ECO:0007669"/>
    <property type="project" value="UniProtKB-KW"/>
</dbReference>
<evidence type="ECO:0000259" key="10">
    <source>
        <dbReference type="PROSITE" id="PS50004"/>
    </source>
</evidence>
<dbReference type="SUPFAM" id="SSF53300">
    <property type="entry name" value="vWA-like"/>
    <property type="match status" value="1"/>
</dbReference>
<keyword evidence="8" id="KW-0472">Membrane</keyword>
<dbReference type="GO" id="GO:0071277">
    <property type="term" value="P:cellular response to calcium ion"/>
    <property type="evidence" value="ECO:0007669"/>
    <property type="project" value="TreeGrafter"/>
</dbReference>